<accession>A0A6H5G0T8</accession>
<reference evidence="1 2" key="1">
    <citation type="submission" date="2020-02" db="EMBL/GenBank/DDBJ databases">
        <authorList>
            <person name="Ferguson B K."/>
        </authorList>
    </citation>
    <scope>NUCLEOTIDE SEQUENCE [LARGE SCALE GENOMIC DNA]</scope>
</reference>
<keyword evidence="2" id="KW-1185">Reference proteome</keyword>
<organism evidence="1 2">
    <name type="scientific">Nesidiocoris tenuis</name>
    <dbReference type="NCBI Taxonomy" id="355587"/>
    <lineage>
        <taxon>Eukaryota</taxon>
        <taxon>Metazoa</taxon>
        <taxon>Ecdysozoa</taxon>
        <taxon>Arthropoda</taxon>
        <taxon>Hexapoda</taxon>
        <taxon>Insecta</taxon>
        <taxon>Pterygota</taxon>
        <taxon>Neoptera</taxon>
        <taxon>Paraneoptera</taxon>
        <taxon>Hemiptera</taxon>
        <taxon>Heteroptera</taxon>
        <taxon>Panheteroptera</taxon>
        <taxon>Cimicomorpha</taxon>
        <taxon>Miridae</taxon>
        <taxon>Dicyphina</taxon>
        <taxon>Nesidiocoris</taxon>
    </lineage>
</organism>
<dbReference type="Proteomes" id="UP000479000">
    <property type="component" value="Unassembled WGS sequence"/>
</dbReference>
<dbReference type="AlphaFoldDB" id="A0A6H5G0T8"/>
<protein>
    <submittedName>
        <fullName evidence="1">Uncharacterized protein</fullName>
    </submittedName>
</protein>
<evidence type="ECO:0000313" key="1">
    <source>
        <dbReference type="EMBL" id="CAA9995167.1"/>
    </source>
</evidence>
<evidence type="ECO:0000313" key="2">
    <source>
        <dbReference type="Proteomes" id="UP000479000"/>
    </source>
</evidence>
<proteinExistence type="predicted"/>
<name>A0A6H5G0T8_9HEMI</name>
<dbReference type="EMBL" id="CADCXU010003158">
    <property type="protein sequence ID" value="CAA9995167.1"/>
    <property type="molecule type" value="Genomic_DNA"/>
</dbReference>
<sequence>MIAPPCTYSNMALANLYGDNPDRPWRAISPVINQIEYRWDRTQNIDTFDIIVKKYRYHDNIVCKISIQISVVSEEKYRYSDISEVSKSAIPILCSSRKSARRRRTQPVIKIIFLNGTTERLWLRVAGGKGGDLGTWVWMLSGGVTPQSHNMRHEHSIQHKKGVNGSIGIVLKSRIGTEL</sequence>
<gene>
    <name evidence="1" type="ORF">NTEN_LOCUS1958</name>
</gene>